<dbReference type="FunFam" id="3.40.1810.10:FF:000001">
    <property type="entry name" value="Myocyte-specific enhancer factor 2A homolog"/>
    <property type="match status" value="1"/>
</dbReference>
<evidence type="ECO:0000256" key="5">
    <source>
        <dbReference type="ARBA" id="ARBA00023242"/>
    </source>
</evidence>
<dbReference type="Proteomes" id="UP000828390">
    <property type="component" value="Unassembled WGS sequence"/>
</dbReference>
<dbReference type="Gene3D" id="3.40.1810.10">
    <property type="entry name" value="Transcription factor, MADS-box"/>
    <property type="match status" value="1"/>
</dbReference>
<gene>
    <name evidence="8" type="ORF">DPMN_115750</name>
</gene>
<feature type="compositionally biased region" description="Polar residues" evidence="6">
    <location>
        <begin position="391"/>
        <end position="410"/>
    </location>
</feature>
<name>A0A9D4KMH5_DREPO</name>
<dbReference type="InterPro" id="IPR036879">
    <property type="entry name" value="TF_MADSbox_sf"/>
</dbReference>
<feature type="region of interest" description="Disordered" evidence="6">
    <location>
        <begin position="342"/>
        <end position="505"/>
    </location>
</feature>
<evidence type="ECO:0000313" key="8">
    <source>
        <dbReference type="EMBL" id="KAH3842253.1"/>
    </source>
</evidence>
<keyword evidence="5" id="KW-0539">Nucleus</keyword>
<dbReference type="SMART" id="SM00432">
    <property type="entry name" value="MADS"/>
    <property type="match status" value="1"/>
</dbReference>
<evidence type="ECO:0000256" key="4">
    <source>
        <dbReference type="ARBA" id="ARBA00023163"/>
    </source>
</evidence>
<feature type="compositionally biased region" description="Low complexity" evidence="6">
    <location>
        <begin position="167"/>
        <end position="178"/>
    </location>
</feature>
<feature type="region of interest" description="Disordered" evidence="6">
    <location>
        <begin position="167"/>
        <end position="210"/>
    </location>
</feature>
<evidence type="ECO:0000256" key="3">
    <source>
        <dbReference type="ARBA" id="ARBA00023125"/>
    </source>
</evidence>
<reference evidence="8" key="1">
    <citation type="journal article" date="2019" name="bioRxiv">
        <title>The Genome of the Zebra Mussel, Dreissena polymorpha: A Resource for Invasive Species Research.</title>
        <authorList>
            <person name="McCartney M.A."/>
            <person name="Auch B."/>
            <person name="Kono T."/>
            <person name="Mallez S."/>
            <person name="Zhang Y."/>
            <person name="Obille A."/>
            <person name="Becker A."/>
            <person name="Abrahante J.E."/>
            <person name="Garbe J."/>
            <person name="Badalamenti J.P."/>
            <person name="Herman A."/>
            <person name="Mangelson H."/>
            <person name="Liachko I."/>
            <person name="Sullivan S."/>
            <person name="Sone E.D."/>
            <person name="Koren S."/>
            <person name="Silverstein K.A.T."/>
            <person name="Beckman K.B."/>
            <person name="Gohl D.M."/>
        </authorList>
    </citation>
    <scope>NUCLEOTIDE SEQUENCE</scope>
    <source>
        <strain evidence="8">Duluth1</strain>
        <tissue evidence="8">Whole animal</tissue>
    </source>
</reference>
<dbReference type="AlphaFoldDB" id="A0A9D4KMH5"/>
<dbReference type="InterPro" id="IPR033896">
    <property type="entry name" value="MEF2-like_N"/>
</dbReference>
<sequence length="523" mass="56870">MEGPKSGKMIVSANKSTIVAQVQEQAIGAGAETPSRKMGRKKIQISRIADERNRQVTFTKRKFGLMKKAYELSVLCDCEIALIIFNSANKLFQYASTDMDKVLLKYTEYNEPHESRTNKDIIDALNKKEHKGCDSPDPDCDPYSNSIMSFEEKYNRMNEDYQRVLQQQQQNQLRSSMSPYPPGGLSPGGMSMHNSPYMNHSHPGHMGQHSPAISSPGLLHPPTGHPSLSPRPNSTGHMIDMSNSPTPNGYHRASPCSSPGVMVGKGLSRQSPPIHNRVPQGHPGPPRLMVPDARNNMMNSEMQQHSPGMPAVSISTPSITQGTGYHSPLPAYHSNDFMGPGDGGMGGGGLQQSYSPQPNTHHWSSGSLTSGIPPGTHNMHQVPGSVPNIGSPGSNHVSPLLINTMNSRLSIKSEPVSPTRDSNTPSNPMGLRPPSQNQGQYSPGHMSPHLNASHNNCSSPTVTHMQHGVPGPVGHLPQQQHPHHHHQQQQQQHGGMNGGGGVVMQDYDGGPMMKRARMEEWTT</sequence>
<dbReference type="SUPFAM" id="SSF55455">
    <property type="entry name" value="SRF-like"/>
    <property type="match status" value="1"/>
</dbReference>
<accession>A0A9D4KMH5</accession>
<dbReference type="PRINTS" id="PR00404">
    <property type="entry name" value="MADSDOMAIN"/>
</dbReference>
<keyword evidence="3" id="KW-0238">DNA-binding</keyword>
<evidence type="ECO:0000256" key="6">
    <source>
        <dbReference type="SAM" id="MobiDB-lite"/>
    </source>
</evidence>
<dbReference type="PROSITE" id="PS50066">
    <property type="entry name" value="MADS_BOX_2"/>
    <property type="match status" value="1"/>
</dbReference>
<dbReference type="EMBL" id="JAIWYP010000004">
    <property type="protein sequence ID" value="KAH3842253.1"/>
    <property type="molecule type" value="Genomic_DNA"/>
</dbReference>
<proteinExistence type="predicted"/>
<dbReference type="GO" id="GO:0000981">
    <property type="term" value="F:DNA-binding transcription factor activity, RNA polymerase II-specific"/>
    <property type="evidence" value="ECO:0007669"/>
    <property type="project" value="TreeGrafter"/>
</dbReference>
<dbReference type="Pfam" id="PF00319">
    <property type="entry name" value="SRF-TF"/>
    <property type="match status" value="1"/>
</dbReference>
<evidence type="ECO:0000259" key="7">
    <source>
        <dbReference type="PROSITE" id="PS50066"/>
    </source>
</evidence>
<dbReference type="GO" id="GO:0000978">
    <property type="term" value="F:RNA polymerase II cis-regulatory region sequence-specific DNA binding"/>
    <property type="evidence" value="ECO:0007669"/>
    <property type="project" value="TreeGrafter"/>
</dbReference>
<dbReference type="PANTHER" id="PTHR11945:SF534">
    <property type="entry name" value="MYOCYTE-SPECIFIC ENHANCER FACTOR 2"/>
    <property type="match status" value="1"/>
</dbReference>
<reference evidence="8" key="2">
    <citation type="submission" date="2020-11" db="EMBL/GenBank/DDBJ databases">
        <authorList>
            <person name="McCartney M.A."/>
            <person name="Auch B."/>
            <person name="Kono T."/>
            <person name="Mallez S."/>
            <person name="Becker A."/>
            <person name="Gohl D.M."/>
            <person name="Silverstein K.A.T."/>
            <person name="Koren S."/>
            <person name="Bechman K.B."/>
            <person name="Herman A."/>
            <person name="Abrahante J.E."/>
            <person name="Garbe J."/>
        </authorList>
    </citation>
    <scope>NUCLEOTIDE SEQUENCE</scope>
    <source>
        <strain evidence="8">Duluth1</strain>
        <tissue evidence="8">Whole animal</tissue>
    </source>
</reference>
<dbReference type="GO" id="GO:0030154">
    <property type="term" value="P:cell differentiation"/>
    <property type="evidence" value="ECO:0007669"/>
    <property type="project" value="TreeGrafter"/>
</dbReference>
<keyword evidence="2" id="KW-0805">Transcription regulation</keyword>
<evidence type="ECO:0000313" key="9">
    <source>
        <dbReference type="Proteomes" id="UP000828390"/>
    </source>
</evidence>
<protein>
    <recommendedName>
        <fullName evidence="7">MADS-box domain-containing protein</fullName>
    </recommendedName>
</protein>
<dbReference type="GO" id="GO:0045944">
    <property type="term" value="P:positive regulation of transcription by RNA polymerase II"/>
    <property type="evidence" value="ECO:0007669"/>
    <property type="project" value="InterPro"/>
</dbReference>
<evidence type="ECO:0000256" key="1">
    <source>
        <dbReference type="ARBA" id="ARBA00004123"/>
    </source>
</evidence>
<comment type="caution">
    <text evidence="8">The sequence shown here is derived from an EMBL/GenBank/DDBJ whole genome shotgun (WGS) entry which is preliminary data.</text>
</comment>
<feature type="domain" description="MADS-box" evidence="7">
    <location>
        <begin position="38"/>
        <end position="98"/>
    </location>
</feature>
<dbReference type="GO" id="GO:0005634">
    <property type="term" value="C:nucleus"/>
    <property type="evidence" value="ECO:0007669"/>
    <property type="project" value="UniProtKB-SubCell"/>
</dbReference>
<dbReference type="InterPro" id="IPR002100">
    <property type="entry name" value="TF_MADSbox"/>
</dbReference>
<keyword evidence="9" id="KW-1185">Reference proteome</keyword>
<dbReference type="CDD" id="cd00265">
    <property type="entry name" value="MADS_MEF2_like"/>
    <property type="match status" value="1"/>
</dbReference>
<feature type="compositionally biased region" description="Polar residues" evidence="6">
    <location>
        <begin position="351"/>
        <end position="370"/>
    </location>
</feature>
<comment type="subcellular location">
    <subcellularLocation>
        <location evidence="1">Nucleus</location>
    </subcellularLocation>
</comment>
<keyword evidence="4" id="KW-0804">Transcription</keyword>
<evidence type="ECO:0000256" key="2">
    <source>
        <dbReference type="ARBA" id="ARBA00023015"/>
    </source>
</evidence>
<feature type="compositionally biased region" description="Polar residues" evidence="6">
    <location>
        <begin position="450"/>
        <end position="464"/>
    </location>
</feature>
<feature type="compositionally biased region" description="Low complexity" evidence="6">
    <location>
        <begin position="466"/>
        <end position="480"/>
    </location>
</feature>
<organism evidence="8 9">
    <name type="scientific">Dreissena polymorpha</name>
    <name type="common">Zebra mussel</name>
    <name type="synonym">Mytilus polymorpha</name>
    <dbReference type="NCBI Taxonomy" id="45954"/>
    <lineage>
        <taxon>Eukaryota</taxon>
        <taxon>Metazoa</taxon>
        <taxon>Spiralia</taxon>
        <taxon>Lophotrochozoa</taxon>
        <taxon>Mollusca</taxon>
        <taxon>Bivalvia</taxon>
        <taxon>Autobranchia</taxon>
        <taxon>Heteroconchia</taxon>
        <taxon>Euheterodonta</taxon>
        <taxon>Imparidentia</taxon>
        <taxon>Neoheterodontei</taxon>
        <taxon>Myida</taxon>
        <taxon>Dreissenoidea</taxon>
        <taxon>Dreissenidae</taxon>
        <taxon>Dreissena</taxon>
    </lineage>
</organism>
<dbReference type="PROSITE" id="PS00350">
    <property type="entry name" value="MADS_BOX_1"/>
    <property type="match status" value="1"/>
</dbReference>
<dbReference type="PANTHER" id="PTHR11945">
    <property type="entry name" value="MADS BOX PROTEIN"/>
    <property type="match status" value="1"/>
</dbReference>
<dbReference type="GO" id="GO:0046983">
    <property type="term" value="F:protein dimerization activity"/>
    <property type="evidence" value="ECO:0007669"/>
    <property type="project" value="InterPro"/>
</dbReference>